<dbReference type="PANTHER" id="PTHR30244">
    <property type="entry name" value="TRANSAMINASE"/>
    <property type="match status" value="1"/>
</dbReference>
<evidence type="ECO:0000313" key="4">
    <source>
        <dbReference type="EMBL" id="PNV76696.1"/>
    </source>
</evidence>
<comment type="caution">
    <text evidence="4">The sequence shown here is derived from an EMBL/GenBank/DDBJ whole genome shotgun (WGS) entry which is preliminary data.</text>
</comment>
<reference evidence="4" key="1">
    <citation type="submission" date="2018-01" db="EMBL/GenBank/DDBJ databases">
        <title>Genomic characterization of Leptospira inadai serogroup Lyme isolated from captured rat in Brazil and comparative analysis with human reference strain.</title>
        <authorList>
            <person name="Moreno L.Z."/>
            <person name="Loureiro A.P."/>
            <person name="Miraglia F."/>
            <person name="Kremer F.S."/>
            <person name="Eslabao M.R."/>
            <person name="Dellagostin O.A."/>
            <person name="Lilenbaum W."/>
            <person name="Moreno A.M."/>
        </authorList>
    </citation>
    <scope>NUCLEOTIDE SEQUENCE [LARGE SCALE GENOMIC DNA]</scope>
    <source>
        <strain evidence="4">M34/99</strain>
    </source>
</reference>
<dbReference type="InterPro" id="IPR000653">
    <property type="entry name" value="DegT/StrS_aminotransferase"/>
</dbReference>
<proteinExistence type="inferred from homology"/>
<keyword evidence="5" id="KW-1185">Reference proteome</keyword>
<name>A0ABX4YN95_9LEPT</name>
<dbReference type="Gene3D" id="3.90.1150.10">
    <property type="entry name" value="Aspartate Aminotransferase, domain 1"/>
    <property type="match status" value="1"/>
</dbReference>
<evidence type="ECO:0000256" key="2">
    <source>
        <dbReference type="ARBA" id="ARBA00037999"/>
    </source>
</evidence>
<dbReference type="PIRSF" id="PIRSF000390">
    <property type="entry name" value="PLP_StrS"/>
    <property type="match status" value="1"/>
</dbReference>
<dbReference type="PANTHER" id="PTHR30244:SF36">
    <property type="entry name" value="3-OXO-GLUCOSE-6-PHOSPHATE:GLUTAMATE AMINOTRANSFERASE"/>
    <property type="match status" value="1"/>
</dbReference>
<evidence type="ECO:0000256" key="1">
    <source>
        <dbReference type="ARBA" id="ARBA00022898"/>
    </source>
</evidence>
<keyword evidence="1 3" id="KW-0663">Pyridoxal phosphate</keyword>
<dbReference type="RefSeq" id="WP_010418392.1">
    <property type="nucleotide sequence ID" value="NZ_MCRM02000002.1"/>
</dbReference>
<dbReference type="InterPro" id="IPR015421">
    <property type="entry name" value="PyrdxlP-dep_Trfase_major"/>
</dbReference>
<dbReference type="EMBL" id="MCRM02000002">
    <property type="protein sequence ID" value="PNV76696.1"/>
    <property type="molecule type" value="Genomic_DNA"/>
</dbReference>
<dbReference type="Pfam" id="PF01041">
    <property type="entry name" value="DegT_DnrJ_EryC1"/>
    <property type="match status" value="1"/>
</dbReference>
<accession>A0ABX4YN95</accession>
<dbReference type="InterPro" id="IPR015422">
    <property type="entry name" value="PyrdxlP-dep_Trfase_small"/>
</dbReference>
<dbReference type="Gene3D" id="3.40.640.10">
    <property type="entry name" value="Type I PLP-dependent aspartate aminotransferase-like (Major domain)"/>
    <property type="match status" value="1"/>
</dbReference>
<dbReference type="InterPro" id="IPR015424">
    <property type="entry name" value="PyrdxlP-dep_Trfase"/>
</dbReference>
<evidence type="ECO:0000256" key="3">
    <source>
        <dbReference type="RuleBase" id="RU004508"/>
    </source>
</evidence>
<evidence type="ECO:0000313" key="5">
    <source>
        <dbReference type="Proteomes" id="UP000094669"/>
    </source>
</evidence>
<sequence length="368" mass="41311">MQVRYSYLSQQFANCDDLWDDLKKFVITGDFTLGKPLVEFERKFAELIETKHAIGVNSGTDAIKLSLKALGIGHGDEVITTANTFVATVGAIAELGAIPVFVDCDDTFCMNVELLEKAITKKTKAILPVHFTGYMTDMRKLLPIAQKYGLPIVEDACQSILGAIDGKKAGTWGNSGAFSLHPLKNLNVWSDGGVITTNDDALAEHLRLLRNHGLINRDQVEILGCNSRLDTIQAVVGNWLIPNAVEISDKRIENANYYDKNLSLIPQIKLPPRPEGFRIVYHLYIVFAEKRDELLDYCVKKGIEAKIHYPIPIYRQRALAKYGYKEGDFPITDGHTKKIITFPCDQHLAKEEMDYVIETVKEFYVSLK</sequence>
<dbReference type="SUPFAM" id="SSF53383">
    <property type="entry name" value="PLP-dependent transferases"/>
    <property type="match status" value="1"/>
</dbReference>
<dbReference type="Proteomes" id="UP000094669">
    <property type="component" value="Unassembled WGS sequence"/>
</dbReference>
<gene>
    <name evidence="4" type="ORF">BES34_002580</name>
</gene>
<protein>
    <submittedName>
        <fullName evidence="4">Transcriptional regulator</fullName>
    </submittedName>
</protein>
<comment type="similarity">
    <text evidence="2 3">Belongs to the DegT/DnrJ/EryC1 family.</text>
</comment>
<organism evidence="4 5">
    <name type="scientific">Leptospira inadai serovar Lyme</name>
    <dbReference type="NCBI Taxonomy" id="293084"/>
    <lineage>
        <taxon>Bacteria</taxon>
        <taxon>Pseudomonadati</taxon>
        <taxon>Spirochaetota</taxon>
        <taxon>Spirochaetia</taxon>
        <taxon>Leptospirales</taxon>
        <taxon>Leptospiraceae</taxon>
        <taxon>Leptospira</taxon>
    </lineage>
</organism>
<dbReference type="CDD" id="cd00616">
    <property type="entry name" value="AHBA_syn"/>
    <property type="match status" value="1"/>
</dbReference>